<dbReference type="KEGG" id="bmic:BMR1_03g03850"/>
<sequence>MYISIKYIYFMMLSFKFSLKFIYILIANIKPANLVILSCPSLKIDELNTENNIPNGRLKKFHINTLNHYGNPSFFQIKSNPSIAYNSVELIADLNNILYGQINIGTDPSYTFNVIFDTGSSEVWVPYKTCNCKQCLNKHKYSKSSTFKPVKDESGNATAVSVRYISGSINGFKGIDDIKLTDSLTVPGVCIGLATNYEMPNYVKMTWDGIIGLGFPNTESLDNGLDSLVKKLTNGLQSGMRNQFSYYVHKDSTGGFIRGMITFGGIDKSLLSNGNIFYWTNCATDTSYWTVNFKVSVSNYNSSSANIIGIATRGILDTGSQLIYIPKEDYQQLGLGNLNCKESHTLPTLNLIFSDTIGGDFTLKLAPNDYVINYGGEDCDLGIIMEDQTENYGIEGWTLGQKFFQVFHTIFDIDSRSVAFRTV</sequence>
<dbReference type="VEuPathDB" id="PiroplasmaDB:BMR1_03g03850"/>
<gene>
    <name evidence="10" type="ORF">BMR1_03g03850</name>
</gene>
<accession>A0A1R4AC62</accession>
<evidence type="ECO:0000259" key="9">
    <source>
        <dbReference type="PROSITE" id="PS51767"/>
    </source>
</evidence>
<dbReference type="InterPro" id="IPR021109">
    <property type="entry name" value="Peptidase_aspartic_dom_sf"/>
</dbReference>
<evidence type="ECO:0000313" key="11">
    <source>
        <dbReference type="Proteomes" id="UP000002899"/>
    </source>
</evidence>
<dbReference type="GO" id="GO:0006508">
    <property type="term" value="P:proteolysis"/>
    <property type="evidence" value="ECO:0007669"/>
    <property type="project" value="UniProtKB-KW"/>
</dbReference>
<dbReference type="Gene3D" id="2.40.70.10">
    <property type="entry name" value="Acid Proteases"/>
    <property type="match status" value="2"/>
</dbReference>
<keyword evidence="8" id="KW-0812">Transmembrane</keyword>
<keyword evidence="6" id="KW-1015">Disulfide bond</keyword>
<dbReference type="PROSITE" id="PS51767">
    <property type="entry name" value="PEPTIDASE_A1"/>
    <property type="match status" value="1"/>
</dbReference>
<dbReference type="PANTHER" id="PTHR47966">
    <property type="entry name" value="BETA-SITE APP-CLEAVING ENZYME, ISOFORM A-RELATED"/>
    <property type="match status" value="1"/>
</dbReference>
<evidence type="ECO:0000256" key="4">
    <source>
        <dbReference type="ARBA" id="ARBA00022801"/>
    </source>
</evidence>
<keyword evidence="4 7" id="KW-0378">Hydrolase</keyword>
<feature type="disulfide bond" evidence="6">
    <location>
        <begin position="130"/>
        <end position="135"/>
    </location>
</feature>
<dbReference type="SUPFAM" id="SSF50630">
    <property type="entry name" value="Acid proteases"/>
    <property type="match status" value="1"/>
</dbReference>
<dbReference type="PANTHER" id="PTHR47966:SF51">
    <property type="entry name" value="BETA-SITE APP-CLEAVING ENZYME, ISOFORM A-RELATED"/>
    <property type="match status" value="1"/>
</dbReference>
<dbReference type="AlphaFoldDB" id="A0A1R4AC62"/>
<protein>
    <submittedName>
        <fullName evidence="10">Eukaryotic aspartyl protease</fullName>
        <ecNumber evidence="10">3.4.23.3</ecNumber>
    </submittedName>
</protein>
<evidence type="ECO:0000256" key="1">
    <source>
        <dbReference type="ARBA" id="ARBA00007447"/>
    </source>
</evidence>
<proteinExistence type="inferred from homology"/>
<dbReference type="EMBL" id="LN871598">
    <property type="protein sequence ID" value="SJK86611.1"/>
    <property type="molecule type" value="Genomic_DNA"/>
</dbReference>
<dbReference type="InterPro" id="IPR001461">
    <property type="entry name" value="Aspartic_peptidase_A1"/>
</dbReference>
<organism evidence="10 11">
    <name type="scientific">Babesia microti (strain RI)</name>
    <dbReference type="NCBI Taxonomy" id="1133968"/>
    <lineage>
        <taxon>Eukaryota</taxon>
        <taxon>Sar</taxon>
        <taxon>Alveolata</taxon>
        <taxon>Apicomplexa</taxon>
        <taxon>Aconoidasida</taxon>
        <taxon>Piroplasmida</taxon>
        <taxon>Babesiidae</taxon>
        <taxon>Babesia</taxon>
    </lineage>
</organism>
<dbReference type="Pfam" id="PF00026">
    <property type="entry name" value="Asp"/>
    <property type="match status" value="1"/>
</dbReference>
<evidence type="ECO:0000256" key="5">
    <source>
        <dbReference type="PIRSR" id="PIRSR601461-1"/>
    </source>
</evidence>
<dbReference type="OrthoDB" id="771136at2759"/>
<feature type="active site" evidence="5">
    <location>
        <position position="117"/>
    </location>
</feature>
<dbReference type="Proteomes" id="UP000002899">
    <property type="component" value="Chromosome III"/>
</dbReference>
<dbReference type="PROSITE" id="PS00141">
    <property type="entry name" value="ASP_PROTEASE"/>
    <property type="match status" value="2"/>
</dbReference>
<keyword evidence="8" id="KW-0472">Membrane</keyword>
<dbReference type="CDD" id="cd05471">
    <property type="entry name" value="pepsin_like"/>
    <property type="match status" value="1"/>
</dbReference>
<comment type="similarity">
    <text evidence="1 7">Belongs to the peptidase A1 family.</text>
</comment>
<dbReference type="RefSeq" id="XP_021338748.1">
    <property type="nucleotide sequence ID" value="XM_021482202.1"/>
</dbReference>
<reference evidence="10 11" key="1">
    <citation type="journal article" date="2012" name="Nucleic Acids Res.">
        <title>Sequencing of the smallest Apicomplexan genome from the human pathogen Babesia microti.</title>
        <authorList>
            <person name="Cornillot E."/>
            <person name="Hadj-Kaddour K."/>
            <person name="Dassouli A."/>
            <person name="Noel B."/>
            <person name="Ranwez V."/>
            <person name="Vacherie B."/>
            <person name="Augagneur Y."/>
            <person name="Bres V."/>
            <person name="Duclos A."/>
            <person name="Randazzo S."/>
            <person name="Carcy B."/>
            <person name="Debierre-Grockiego F."/>
            <person name="Delbecq S."/>
            <person name="Moubri-Menage K."/>
            <person name="Shams-Eldin H."/>
            <person name="Usmani-Brown S."/>
            <person name="Bringaud F."/>
            <person name="Wincker P."/>
            <person name="Vivares C.P."/>
            <person name="Schwarz R.T."/>
            <person name="Schetters T.P."/>
            <person name="Krause P.J."/>
            <person name="Gorenflot A."/>
            <person name="Berry V."/>
            <person name="Barbe V."/>
            <person name="Ben Mamoun C."/>
        </authorList>
    </citation>
    <scope>NUCLEOTIDE SEQUENCE [LARGE SCALE GENOMIC DNA]</scope>
    <source>
        <strain evidence="10 11">RI</strain>
    </source>
</reference>
<evidence type="ECO:0000256" key="7">
    <source>
        <dbReference type="RuleBase" id="RU000454"/>
    </source>
</evidence>
<dbReference type="InterPro" id="IPR001969">
    <property type="entry name" value="Aspartic_peptidase_AS"/>
</dbReference>
<name>A0A1R4AC62_BABMR</name>
<reference evidence="10 11" key="2">
    <citation type="journal article" date="2013" name="PLoS ONE">
        <title>Whole genome mapping and re-organization of the nuclear and mitochondrial genomes of Babesia microti isolates.</title>
        <authorList>
            <person name="Cornillot E."/>
            <person name="Dassouli A."/>
            <person name="Garg A."/>
            <person name="Pachikara N."/>
            <person name="Randazzo S."/>
            <person name="Depoix D."/>
            <person name="Carcy B."/>
            <person name="Delbecq S."/>
            <person name="Frutos R."/>
            <person name="Silva J.C."/>
            <person name="Sutton R."/>
            <person name="Krause P.J."/>
            <person name="Mamoun C.B."/>
        </authorList>
    </citation>
    <scope>NUCLEOTIDE SEQUENCE [LARGE SCALE GENOMIC DNA]</scope>
    <source>
        <strain evidence="10 11">RI</strain>
    </source>
</reference>
<dbReference type="EC" id="3.4.23.3" evidence="10"/>
<keyword evidence="8" id="KW-1133">Transmembrane helix</keyword>
<feature type="transmembrane region" description="Helical" evidence="8">
    <location>
        <begin position="7"/>
        <end position="26"/>
    </location>
</feature>
<evidence type="ECO:0000313" key="10">
    <source>
        <dbReference type="EMBL" id="SJK86611.1"/>
    </source>
</evidence>
<evidence type="ECO:0000256" key="8">
    <source>
        <dbReference type="SAM" id="Phobius"/>
    </source>
</evidence>
<dbReference type="PRINTS" id="PR00792">
    <property type="entry name" value="PEPSIN"/>
</dbReference>
<dbReference type="GO" id="GO:0004190">
    <property type="term" value="F:aspartic-type endopeptidase activity"/>
    <property type="evidence" value="ECO:0007669"/>
    <property type="project" value="UniProtKB-KW"/>
</dbReference>
<feature type="domain" description="Peptidase A1" evidence="9">
    <location>
        <begin position="98"/>
        <end position="421"/>
    </location>
</feature>
<dbReference type="InterPro" id="IPR033121">
    <property type="entry name" value="PEPTIDASE_A1"/>
</dbReference>
<evidence type="ECO:0000256" key="6">
    <source>
        <dbReference type="PIRSR" id="PIRSR601461-2"/>
    </source>
</evidence>
<evidence type="ECO:0000256" key="2">
    <source>
        <dbReference type="ARBA" id="ARBA00022670"/>
    </source>
</evidence>
<keyword evidence="3 7" id="KW-0064">Aspartyl protease</keyword>
<keyword evidence="2 7" id="KW-0645">Protease</keyword>
<evidence type="ECO:0000256" key="3">
    <source>
        <dbReference type="ARBA" id="ARBA00022750"/>
    </source>
</evidence>
<reference evidence="10 11" key="3">
    <citation type="journal article" date="2016" name="Sci. Rep.">
        <title>Genome-wide diversity and gene expression profiling of Babesia microti isolates identify polymorphic genes that mediate host-pathogen interactions.</title>
        <authorList>
            <person name="Silva J.C."/>
            <person name="Cornillot E."/>
            <person name="McCracken C."/>
            <person name="Usmani-Brown S."/>
            <person name="Dwivedi A."/>
            <person name="Ifeonu O.O."/>
            <person name="Crabtree J."/>
            <person name="Gotia H.T."/>
            <person name="Virji A.Z."/>
            <person name="Reynes C."/>
            <person name="Colinge J."/>
            <person name="Kumar V."/>
            <person name="Lawres L."/>
            <person name="Pazzi J.E."/>
            <person name="Pablo J.V."/>
            <person name="Hung C."/>
            <person name="Brancato J."/>
            <person name="Kumari P."/>
            <person name="Orvis J."/>
            <person name="Tretina K."/>
            <person name="Chibucos M."/>
            <person name="Ott S."/>
            <person name="Sadzewicz L."/>
            <person name="Sengamalay N."/>
            <person name="Shetty A.C."/>
            <person name="Su Q."/>
            <person name="Tallon L."/>
            <person name="Fraser C.M."/>
            <person name="Frutos R."/>
            <person name="Molina D.M."/>
            <person name="Krause P.J."/>
            <person name="Ben Mamoun C."/>
        </authorList>
    </citation>
    <scope>NUCLEOTIDE SEQUENCE [LARGE SCALE GENOMIC DNA]</scope>
    <source>
        <strain evidence="10 11">RI</strain>
    </source>
</reference>
<feature type="active site" evidence="5">
    <location>
        <position position="317"/>
    </location>
</feature>
<dbReference type="InterPro" id="IPR034164">
    <property type="entry name" value="Pepsin-like_dom"/>
</dbReference>
<dbReference type="GeneID" id="24425417"/>
<keyword evidence="11" id="KW-1185">Reference proteome</keyword>